<dbReference type="Proteomes" id="UP000199373">
    <property type="component" value="Unassembled WGS sequence"/>
</dbReference>
<proteinExistence type="predicted"/>
<dbReference type="RefSeq" id="WP_177178393.1">
    <property type="nucleotide sequence ID" value="NZ_FOIQ01000002.1"/>
</dbReference>
<evidence type="ECO:0000313" key="2">
    <source>
        <dbReference type="Proteomes" id="UP000199373"/>
    </source>
</evidence>
<evidence type="ECO:0000313" key="1">
    <source>
        <dbReference type="EMBL" id="SEW01315.1"/>
    </source>
</evidence>
<accession>A0A1I0NJ33</accession>
<organism evidence="1 2">
    <name type="scientific">Prevotella aff. ruminicola Tc2-24</name>
    <dbReference type="NCBI Taxonomy" id="81582"/>
    <lineage>
        <taxon>Bacteria</taxon>
        <taxon>Pseudomonadati</taxon>
        <taxon>Bacteroidota</taxon>
        <taxon>Bacteroidia</taxon>
        <taxon>Bacteroidales</taxon>
        <taxon>Prevotellaceae</taxon>
        <taxon>Prevotella</taxon>
    </lineage>
</organism>
<name>A0A1I0NJ33_9BACT</name>
<keyword evidence="2" id="KW-1185">Reference proteome</keyword>
<dbReference type="EMBL" id="FOIQ01000002">
    <property type="protein sequence ID" value="SEW01315.1"/>
    <property type="molecule type" value="Genomic_DNA"/>
</dbReference>
<dbReference type="AlphaFoldDB" id="A0A1I0NJ33"/>
<protein>
    <submittedName>
        <fullName evidence="1">Uncharacterized protein</fullName>
    </submittedName>
</protein>
<sequence>MKQLSMNELRTIAGGQNTPAGNAVANANQNGAQWTDEQWDAWADYFEKCC</sequence>
<reference evidence="1 2" key="1">
    <citation type="submission" date="2016-10" db="EMBL/GenBank/DDBJ databases">
        <authorList>
            <person name="de Groot N.N."/>
        </authorList>
    </citation>
    <scope>NUCLEOTIDE SEQUENCE [LARGE SCALE GENOMIC DNA]</scope>
    <source>
        <strain evidence="1 2">TC2-24</strain>
    </source>
</reference>
<gene>
    <name evidence="1" type="ORF">SAMN04487850_1279</name>
</gene>